<protein>
    <submittedName>
        <fullName evidence="3">Uncharacterized protein</fullName>
    </submittedName>
</protein>
<accession>A0AAV5ANX0</accession>
<evidence type="ECO:0000256" key="1">
    <source>
        <dbReference type="SAM" id="MobiDB-lite"/>
    </source>
</evidence>
<keyword evidence="2" id="KW-0472">Membrane</keyword>
<organism evidence="3 4">
    <name type="scientific">Clathrus columnatus</name>
    <dbReference type="NCBI Taxonomy" id="1419009"/>
    <lineage>
        <taxon>Eukaryota</taxon>
        <taxon>Fungi</taxon>
        <taxon>Dikarya</taxon>
        <taxon>Basidiomycota</taxon>
        <taxon>Agaricomycotina</taxon>
        <taxon>Agaricomycetes</taxon>
        <taxon>Phallomycetidae</taxon>
        <taxon>Phallales</taxon>
        <taxon>Clathraceae</taxon>
        <taxon>Clathrus</taxon>
    </lineage>
</organism>
<evidence type="ECO:0000313" key="4">
    <source>
        <dbReference type="Proteomes" id="UP001050691"/>
    </source>
</evidence>
<proteinExistence type="predicted"/>
<gene>
    <name evidence="3" type="ORF">Clacol_010465</name>
</gene>
<name>A0AAV5ANX0_9AGAM</name>
<comment type="caution">
    <text evidence="3">The sequence shown here is derived from an EMBL/GenBank/DDBJ whole genome shotgun (WGS) entry which is preliminary data.</text>
</comment>
<feature type="region of interest" description="Disordered" evidence="1">
    <location>
        <begin position="1"/>
        <end position="25"/>
    </location>
</feature>
<keyword evidence="2" id="KW-0812">Transmembrane</keyword>
<keyword evidence="4" id="KW-1185">Reference proteome</keyword>
<evidence type="ECO:0000256" key="2">
    <source>
        <dbReference type="SAM" id="Phobius"/>
    </source>
</evidence>
<dbReference type="AlphaFoldDB" id="A0AAV5ANX0"/>
<sequence length="155" mass="17526">MSNKENIPWQIIGDESETEPDSDSQLMDATQGWKTQYIVIIKQIVKVRYLGLFVLLVFGNLKRDYQIKVQLVGDAASAYMLCPLSRLRGCPQFSGDNVNYSSQQHEQRKSRLSTKVKVMDKEKGDLVSSTVETVEVKTTTTKISTKVDIKTESTM</sequence>
<reference evidence="3" key="1">
    <citation type="submission" date="2021-10" db="EMBL/GenBank/DDBJ databases">
        <title>De novo Genome Assembly of Clathrus columnatus (Basidiomycota, Fungi) Using Illumina and Nanopore Sequence Data.</title>
        <authorList>
            <person name="Ogiso-Tanaka E."/>
            <person name="Itagaki H."/>
            <person name="Hosoya T."/>
            <person name="Hosaka K."/>
        </authorList>
    </citation>
    <scope>NUCLEOTIDE SEQUENCE</scope>
    <source>
        <strain evidence="3">MO-923</strain>
    </source>
</reference>
<dbReference type="Proteomes" id="UP001050691">
    <property type="component" value="Unassembled WGS sequence"/>
</dbReference>
<feature type="transmembrane region" description="Helical" evidence="2">
    <location>
        <begin position="37"/>
        <end position="58"/>
    </location>
</feature>
<dbReference type="EMBL" id="BPWL01000013">
    <property type="protein sequence ID" value="GJJ16185.1"/>
    <property type="molecule type" value="Genomic_DNA"/>
</dbReference>
<keyword evidence="2" id="KW-1133">Transmembrane helix</keyword>
<evidence type="ECO:0000313" key="3">
    <source>
        <dbReference type="EMBL" id="GJJ16185.1"/>
    </source>
</evidence>